<evidence type="ECO:0000256" key="8">
    <source>
        <dbReference type="SAM" id="SignalP"/>
    </source>
</evidence>
<accession>A0ABU1WCD7</accession>
<proteinExistence type="inferred from homology"/>
<keyword evidence="6" id="KW-0472">Membrane</keyword>
<dbReference type="PANTHER" id="PTHR35093">
    <property type="entry name" value="OUTER MEMBRANE PROTEIN NMB0088-RELATED"/>
    <property type="match status" value="1"/>
</dbReference>
<dbReference type="PANTHER" id="PTHR35093:SF3">
    <property type="entry name" value="LONG-CHAIN FATTY ACID TRANSPORT PROTEIN"/>
    <property type="match status" value="1"/>
</dbReference>
<comment type="similarity">
    <text evidence="2">Belongs to the OmpP1/FadL family.</text>
</comment>
<dbReference type="EMBL" id="JAVDVY010000002">
    <property type="protein sequence ID" value="MDR7135032.1"/>
    <property type="molecule type" value="Genomic_DNA"/>
</dbReference>
<evidence type="ECO:0000256" key="2">
    <source>
        <dbReference type="ARBA" id="ARBA00008163"/>
    </source>
</evidence>
<sequence>MINHQLARLATLAVAITSVLAYTEARASGFQIKENSVKAQGRAFAGSGVAPGDASVVSNNPAAMARFEGTSFQADVTAIDLGFEFKGSGTDALGRPLTGGDGGDAGDLIPVPAMSFIHKFESTGLSVGAQVSAPFGLRTDYEADWVGRYWADKSDLETIDLTLSAALDVIPERLSIGAGVVYEKADVTLSRYVDFGTLLFSQLPAAQRPFAPSFARPQGADGHVEVAGDDTGLGWIVGVNVHPTDKLAIGLSYRSEIDHEFRGDSVWSVPAPVRATLDGRPQTSALFRDGGLTADLTTPSVTTVSISYQFTDKFMMLADYTETGWRSLQQINIDFENPDPNSVEEFGWDDTRFMSIGGEYAFNDAWTFRAGYAYDETPATLAARTPRLPDEDRKWYAVGASWQATPSLEVNFAYTYIDLDTPSVELVDGQGHHLAGEYDASTNLYGVSAKLAF</sequence>
<feature type="signal peptide" evidence="8">
    <location>
        <begin position="1"/>
        <end position="21"/>
    </location>
</feature>
<keyword evidence="10" id="KW-1185">Reference proteome</keyword>
<evidence type="ECO:0000256" key="3">
    <source>
        <dbReference type="ARBA" id="ARBA00022452"/>
    </source>
</evidence>
<keyword evidence="5 8" id="KW-0732">Signal</keyword>
<reference evidence="9 10" key="1">
    <citation type="submission" date="2023-07" db="EMBL/GenBank/DDBJ databases">
        <title>Sorghum-associated microbial communities from plants grown in Nebraska, USA.</title>
        <authorList>
            <person name="Schachtman D."/>
        </authorList>
    </citation>
    <scope>NUCLEOTIDE SEQUENCE [LARGE SCALE GENOMIC DNA]</scope>
    <source>
        <strain evidence="9 10">BE198</strain>
    </source>
</reference>
<dbReference type="RefSeq" id="WP_310062320.1">
    <property type="nucleotide sequence ID" value="NZ_JAVDVY010000002.1"/>
</dbReference>
<evidence type="ECO:0000256" key="5">
    <source>
        <dbReference type="ARBA" id="ARBA00022729"/>
    </source>
</evidence>
<name>A0ABU1WCD7_9GAMM</name>
<evidence type="ECO:0000313" key="10">
    <source>
        <dbReference type="Proteomes" id="UP001251524"/>
    </source>
</evidence>
<dbReference type="SUPFAM" id="SSF56935">
    <property type="entry name" value="Porins"/>
    <property type="match status" value="1"/>
</dbReference>
<comment type="caution">
    <text evidence="9">The sequence shown here is derived from an EMBL/GenBank/DDBJ whole genome shotgun (WGS) entry which is preliminary data.</text>
</comment>
<dbReference type="Gene3D" id="2.40.160.60">
    <property type="entry name" value="Outer membrane protein transport protein (OMPP1/FadL/TodX)"/>
    <property type="match status" value="1"/>
</dbReference>
<keyword evidence="7" id="KW-0998">Cell outer membrane</keyword>
<feature type="chain" id="PRO_5045135050" evidence="8">
    <location>
        <begin position="22"/>
        <end position="453"/>
    </location>
</feature>
<dbReference type="Pfam" id="PF03349">
    <property type="entry name" value="Toluene_X"/>
    <property type="match status" value="1"/>
</dbReference>
<gene>
    <name evidence="9" type="ORF">J2X06_002241</name>
</gene>
<comment type="subcellular location">
    <subcellularLocation>
        <location evidence="1">Cell outer membrane</location>
        <topology evidence="1">Multi-pass membrane protein</topology>
    </subcellularLocation>
</comment>
<keyword evidence="3" id="KW-1134">Transmembrane beta strand</keyword>
<evidence type="ECO:0000313" key="9">
    <source>
        <dbReference type="EMBL" id="MDR7135032.1"/>
    </source>
</evidence>
<evidence type="ECO:0000256" key="4">
    <source>
        <dbReference type="ARBA" id="ARBA00022692"/>
    </source>
</evidence>
<evidence type="ECO:0000256" key="1">
    <source>
        <dbReference type="ARBA" id="ARBA00004571"/>
    </source>
</evidence>
<organism evidence="9 10">
    <name type="scientific">Lysobacter niastensis</name>
    <dbReference type="NCBI Taxonomy" id="380629"/>
    <lineage>
        <taxon>Bacteria</taxon>
        <taxon>Pseudomonadati</taxon>
        <taxon>Pseudomonadota</taxon>
        <taxon>Gammaproteobacteria</taxon>
        <taxon>Lysobacterales</taxon>
        <taxon>Lysobacteraceae</taxon>
        <taxon>Lysobacter</taxon>
    </lineage>
</organism>
<dbReference type="InterPro" id="IPR005017">
    <property type="entry name" value="OMPP1/FadL/TodX"/>
</dbReference>
<dbReference type="Proteomes" id="UP001251524">
    <property type="component" value="Unassembled WGS sequence"/>
</dbReference>
<evidence type="ECO:0000256" key="7">
    <source>
        <dbReference type="ARBA" id="ARBA00023237"/>
    </source>
</evidence>
<keyword evidence="4" id="KW-0812">Transmembrane</keyword>
<evidence type="ECO:0000256" key="6">
    <source>
        <dbReference type="ARBA" id="ARBA00023136"/>
    </source>
</evidence>
<protein>
    <submittedName>
        <fullName evidence="9">Long-chain fatty acid transport protein</fullName>
    </submittedName>
</protein>